<evidence type="ECO:0000313" key="2">
    <source>
        <dbReference type="Proteomes" id="UP000502297"/>
    </source>
</evidence>
<dbReference type="Proteomes" id="UP000502297">
    <property type="component" value="Chromosome"/>
</dbReference>
<sequence>MMVLEEIFKHNKNRNSDRFNLRIHRGLSWFKKAILLHDDSDLQFISLMIAFNAIYAEETEDMIRDQHSLKVFLNRIYHQDYEKKFYETLCGENAQTIQMFLESPYLYQGYWDYKNQKINQMTWKQSFENEQIRILQAFRNKDACDILLMIFDRLFTLRSQMIHGGVSYKSSMNRKQLEDGCRILSSLMPTFIQVLIENAEMMDVDKPYYPVVQMS</sequence>
<name>A0A6G8RTA1_9GAMM</name>
<protein>
    <submittedName>
        <fullName evidence="1">Uncharacterized protein</fullName>
    </submittedName>
</protein>
<proteinExistence type="predicted"/>
<keyword evidence="2" id="KW-1185">Reference proteome</keyword>
<dbReference type="AlphaFoldDB" id="A0A6G8RTA1"/>
<dbReference type="KEGG" id="asha:G8E00_03035"/>
<gene>
    <name evidence="1" type="ORF">G8E00_03035</name>
</gene>
<organism evidence="1 2">
    <name type="scientific">Acinetobacter shaoyimingii</name>
    <dbReference type="NCBI Taxonomy" id="2715164"/>
    <lineage>
        <taxon>Bacteria</taxon>
        <taxon>Pseudomonadati</taxon>
        <taxon>Pseudomonadota</taxon>
        <taxon>Gammaproteobacteria</taxon>
        <taxon>Moraxellales</taxon>
        <taxon>Moraxellaceae</taxon>
        <taxon>Acinetobacter</taxon>
    </lineage>
</organism>
<evidence type="ECO:0000313" key="1">
    <source>
        <dbReference type="EMBL" id="QIO05018.1"/>
    </source>
</evidence>
<reference evidence="1 2" key="1">
    <citation type="submission" date="2020-03" db="EMBL/GenBank/DDBJ databases">
        <authorList>
            <person name="Zhu W."/>
        </authorList>
    </citation>
    <scope>NUCLEOTIDE SEQUENCE [LARGE SCALE GENOMIC DNA]</scope>
    <source>
        <strain evidence="1 2">323-1</strain>
    </source>
</reference>
<dbReference type="EMBL" id="CP049801">
    <property type="protein sequence ID" value="QIO05018.1"/>
    <property type="molecule type" value="Genomic_DNA"/>
</dbReference>
<dbReference type="RefSeq" id="WP_166008470.1">
    <property type="nucleotide sequence ID" value="NZ_CP049801.1"/>
</dbReference>
<accession>A0A6G8RTA1</accession>